<keyword evidence="22" id="KW-1185">Reference proteome</keyword>
<keyword evidence="4 16" id="KW-0349">Heme</keyword>
<dbReference type="PROSITE" id="PS51384">
    <property type="entry name" value="FAD_FR"/>
    <property type="match status" value="1"/>
</dbReference>
<dbReference type="InterPro" id="IPR039261">
    <property type="entry name" value="FNR_nucleotide-bd"/>
</dbReference>
<dbReference type="PANTHER" id="PTHR19384:SF127">
    <property type="entry name" value="BIFUNCTIONAL CYTOCHROME P450_NADPH--P450 REDUCTASE"/>
    <property type="match status" value="1"/>
</dbReference>
<evidence type="ECO:0000256" key="7">
    <source>
        <dbReference type="ARBA" id="ARBA00022723"/>
    </source>
</evidence>
<dbReference type="GO" id="GO:0003958">
    <property type="term" value="F:NADPH-hemoprotein reductase activity"/>
    <property type="evidence" value="ECO:0007669"/>
    <property type="project" value="UniProtKB-UniRule"/>
</dbReference>
<sequence length="1107" mass="122794">MANESKYIPIPGPRGVPFLGNVLDVDPEVPEQSFSLMADTYGPIFRLSIVGKTRVFISTHELVDEICNEERFTKKVVAGLQEIRNGVEDGLFTAHYPGEENWEIAHRVLVPAFGPLTIRAMFDDMYDIASQLALKWARQGPNVPIMVTDDFTRLALDTIALCSMGTRFNSFYHEDMHPFVEAMVTLLQGSGDRARRPALMNSLPTSDNNKYWHDIEFLRKLAQDLVDARKNNPEDKKDLLNALILGRDPKTGQGLSDSSIINNMITFLIAGHETTSGMLSFLFYYLLKNPKAYQKAQQEVDTVIGRRKITVEDVSKLPYITAVMRETLRLRSPAPLIAFHAHPTKNTETPVTLGGGKYVLEEDEAIVAVLGKLHRDPKIYGDDAEEFRPERMLDAEFEKLPKNAWKPFGNGMRACIGRPFAWQEVLLLVSMLLQNFNFQMDDPSYDLRLKQTLTIKPEGFHMKATLRNGLDATKLGAFLNSGEAPSADSDANGKDRKKKATPAGDAKPMHIFFGSNTGTCEAFARRLADDAAGYGFAAEVKSLDSAMQNVPKNDPVVFISASYEGQPPDNAAHFFEWLSNLKENELEGTNYAVFGCGHHDWQATFHRIPKAINQLVEERGGNRLCDLGVADAANSDMFTNFDNWGESSFWPAVTGKFGRSEAKESKSALQVDVSKGTRPSTLGLQLQEGSVIENKLLTAPGAPVKRMIRFKLPVDMTYQCGDYLAVLPTNPEHIVRRAISRFNLPSDAMLTVSKPSQTSNGPTAIPLDAPISAFELFATYVELSQPASKRDVTTIANAASSDADVQAELQYLASSPTRFTEEISKKRLSPLDILMRYPSVNLPIGDFLAMLPPMRVRQYSISSSPLVDPTECSITFSVLNAPSLASEDEQYLGVASTYLSELQPEERAHISVRPSHAGFKPPVDLDTPMIMACAGSGLAPFRGFVMDRVEKIRGRRSPMGSAEEHPEVGKAAKAILYVGCRTQGSDDIHADELNEWERLGAVSVRYAYSRPADGTPGRHVQDLMLDDRKELVDLFDSGARVYVCGTTGVGQGVRQACKSMYLEKRREHYQLKRESGEDVDEGDEEKAAEEFLEGLKTKERYATDVFT</sequence>
<accession>A0A2I2GIS9</accession>
<evidence type="ECO:0000259" key="20">
    <source>
        <dbReference type="PROSITE" id="PS51384"/>
    </source>
</evidence>
<dbReference type="EC" id="1.14.14.1" evidence="16"/>
<dbReference type="FunFam" id="2.40.30.10:FF:000198">
    <property type="entry name" value="Bifunctional cytochrome P450/NADPH--P450 reductase"/>
    <property type="match status" value="1"/>
</dbReference>
<dbReference type="RefSeq" id="XP_024708085.1">
    <property type="nucleotide sequence ID" value="XM_024843900.1"/>
</dbReference>
<feature type="region of interest" description="Disordered" evidence="18">
    <location>
        <begin position="481"/>
        <end position="503"/>
    </location>
</feature>
<evidence type="ECO:0000256" key="3">
    <source>
        <dbReference type="ARBA" id="ARBA00022448"/>
    </source>
</evidence>
<comment type="similarity">
    <text evidence="2 16">In the N-terminal section; belongs to the cytochrome P450 family.</text>
</comment>
<dbReference type="PIRSF" id="PIRSF000209">
    <property type="entry name" value="Bifunctional_P450_P450R"/>
    <property type="match status" value="1"/>
</dbReference>
<feature type="binding site" description="axial binding residue" evidence="17">
    <location>
        <position position="415"/>
    </location>
    <ligand>
        <name>heme</name>
        <dbReference type="ChEBI" id="CHEBI:30413"/>
    </ligand>
    <ligandPart>
        <name>Fe</name>
        <dbReference type="ChEBI" id="CHEBI:18248"/>
    </ligandPart>
</feature>
<dbReference type="EMBL" id="MSFO01000002">
    <property type="protein sequence ID" value="PLB52783.1"/>
    <property type="molecule type" value="Genomic_DNA"/>
</dbReference>
<dbReference type="SUPFAM" id="SSF52343">
    <property type="entry name" value="Ferredoxin reductase-like, C-terminal NADP-linked domain"/>
    <property type="match status" value="1"/>
</dbReference>
<feature type="domain" description="FAD-binding FR-type" evidence="20">
    <location>
        <begin position="684"/>
        <end position="922"/>
    </location>
</feature>
<dbReference type="InterPro" id="IPR008254">
    <property type="entry name" value="Flavodoxin/NO_synth"/>
</dbReference>
<dbReference type="AlphaFoldDB" id="A0A2I2GIS9"/>
<evidence type="ECO:0000256" key="15">
    <source>
        <dbReference type="ARBA" id="ARBA00049342"/>
    </source>
</evidence>
<dbReference type="Pfam" id="PF00175">
    <property type="entry name" value="NAD_binding_1"/>
    <property type="match status" value="1"/>
</dbReference>
<dbReference type="Pfam" id="PF00667">
    <property type="entry name" value="FAD_binding_1"/>
    <property type="match status" value="1"/>
</dbReference>
<dbReference type="InterPro" id="IPR001433">
    <property type="entry name" value="OxRdtase_FAD/NAD-bd"/>
</dbReference>
<dbReference type="Gene3D" id="1.20.990.10">
    <property type="entry name" value="NADPH-cytochrome p450 Reductase, Chain A, domain 3"/>
    <property type="match status" value="1"/>
</dbReference>
<dbReference type="InterPro" id="IPR029039">
    <property type="entry name" value="Flavoprotein-like_sf"/>
</dbReference>
<dbReference type="GO" id="GO:0005829">
    <property type="term" value="C:cytosol"/>
    <property type="evidence" value="ECO:0007669"/>
    <property type="project" value="TreeGrafter"/>
</dbReference>
<keyword evidence="10 16" id="KW-0249">Electron transport</keyword>
<protein>
    <recommendedName>
        <fullName evidence="16">Bifunctional cytochrome P450/NADPH--P450 reductase</fullName>
    </recommendedName>
    <domain>
        <recommendedName>
            <fullName evidence="16">Cytochrome P450</fullName>
            <ecNumber evidence="16">1.14.14.1</ecNumber>
        </recommendedName>
    </domain>
    <domain>
        <recommendedName>
            <fullName evidence="16">NADPH--cytochrome P450 reductase</fullName>
            <ecNumber evidence="16">1.6.2.4</ecNumber>
        </recommendedName>
    </domain>
</protein>
<keyword evidence="13 16" id="KW-0503">Monooxygenase</keyword>
<keyword evidence="6 16" id="KW-0288">FMN</keyword>
<evidence type="ECO:0000256" key="11">
    <source>
        <dbReference type="ARBA" id="ARBA00023002"/>
    </source>
</evidence>
<dbReference type="VEuPathDB" id="FungiDB:P170DRAFT_351947"/>
<evidence type="ECO:0000256" key="1">
    <source>
        <dbReference type="ARBA" id="ARBA00001971"/>
    </source>
</evidence>
<keyword evidence="5 16" id="KW-0285">Flavoprotein</keyword>
<dbReference type="SUPFAM" id="SSF63380">
    <property type="entry name" value="Riboflavin synthase domain-like"/>
    <property type="match status" value="1"/>
</dbReference>
<comment type="cofactor">
    <cofactor evidence="1 16 17">
        <name>heme</name>
        <dbReference type="ChEBI" id="CHEBI:30413"/>
    </cofactor>
</comment>
<dbReference type="CDD" id="cd11068">
    <property type="entry name" value="CYP120A1"/>
    <property type="match status" value="1"/>
</dbReference>
<dbReference type="SUPFAM" id="SSF52218">
    <property type="entry name" value="Flavoproteins"/>
    <property type="match status" value="1"/>
</dbReference>
<dbReference type="PANTHER" id="PTHR19384">
    <property type="entry name" value="NITRIC OXIDE SYNTHASE-RELATED"/>
    <property type="match status" value="1"/>
</dbReference>
<evidence type="ECO:0000256" key="4">
    <source>
        <dbReference type="ARBA" id="ARBA00022617"/>
    </source>
</evidence>
<evidence type="ECO:0000256" key="13">
    <source>
        <dbReference type="ARBA" id="ARBA00023033"/>
    </source>
</evidence>
<dbReference type="FunFam" id="1.10.630.10:FF:000040">
    <property type="entry name" value="Bifunctional cytochrome P450/NADPH--P450 reductase"/>
    <property type="match status" value="1"/>
</dbReference>
<dbReference type="InterPro" id="IPR023173">
    <property type="entry name" value="NADPH_Cyt_P450_Rdtase_alpha"/>
</dbReference>
<dbReference type="Proteomes" id="UP000234275">
    <property type="component" value="Unassembled WGS sequence"/>
</dbReference>
<dbReference type="STRING" id="1392250.A0A2I2GIS9"/>
<dbReference type="GO" id="GO:0050660">
    <property type="term" value="F:flavin adenine dinucleotide binding"/>
    <property type="evidence" value="ECO:0007669"/>
    <property type="project" value="TreeGrafter"/>
</dbReference>
<gene>
    <name evidence="21" type="ORF">P170DRAFT_351947</name>
</gene>
<evidence type="ECO:0000313" key="22">
    <source>
        <dbReference type="Proteomes" id="UP000234275"/>
    </source>
</evidence>
<evidence type="ECO:0000256" key="6">
    <source>
        <dbReference type="ARBA" id="ARBA00022643"/>
    </source>
</evidence>
<evidence type="ECO:0000256" key="5">
    <source>
        <dbReference type="ARBA" id="ARBA00022630"/>
    </source>
</evidence>
<keyword evidence="3 16" id="KW-0813">Transport</keyword>
<dbReference type="GeneID" id="36551600"/>
<dbReference type="InterPro" id="IPR001128">
    <property type="entry name" value="Cyt_P450"/>
</dbReference>
<evidence type="ECO:0000256" key="12">
    <source>
        <dbReference type="ARBA" id="ARBA00023004"/>
    </source>
</evidence>
<dbReference type="GO" id="GO:0070330">
    <property type="term" value="F:aromatase activity"/>
    <property type="evidence" value="ECO:0007669"/>
    <property type="project" value="UniProtKB-UniRule"/>
</dbReference>
<dbReference type="InterPro" id="IPR017938">
    <property type="entry name" value="Riboflavin_synthase-like_b-brl"/>
</dbReference>
<evidence type="ECO:0000256" key="17">
    <source>
        <dbReference type="PIRSR" id="PIRSR000209-1"/>
    </source>
</evidence>
<dbReference type="PROSITE" id="PS50902">
    <property type="entry name" value="FLAVODOXIN_LIKE"/>
    <property type="match status" value="1"/>
</dbReference>
<evidence type="ECO:0000256" key="8">
    <source>
        <dbReference type="ARBA" id="ARBA00022827"/>
    </source>
</evidence>
<dbReference type="CDD" id="cd06206">
    <property type="entry name" value="bifunctional_CYPOR"/>
    <property type="match status" value="1"/>
</dbReference>
<keyword evidence="9 16" id="KW-0521">NADP</keyword>
<dbReference type="GO" id="GO:0010181">
    <property type="term" value="F:FMN binding"/>
    <property type="evidence" value="ECO:0007669"/>
    <property type="project" value="UniProtKB-UniRule"/>
</dbReference>
<dbReference type="InterPro" id="IPR003097">
    <property type="entry name" value="CysJ-like_FAD-binding"/>
</dbReference>
<dbReference type="SUPFAM" id="SSF48264">
    <property type="entry name" value="Cytochrome P450"/>
    <property type="match status" value="1"/>
</dbReference>
<reference evidence="21 22" key="1">
    <citation type="submission" date="2016-12" db="EMBL/GenBank/DDBJ databases">
        <title>The genomes of Aspergillus section Nigri reveals drivers in fungal speciation.</title>
        <authorList>
            <consortium name="DOE Joint Genome Institute"/>
            <person name="Vesth T.C."/>
            <person name="Nybo J."/>
            <person name="Theobald S."/>
            <person name="Brandl J."/>
            <person name="Frisvad J.C."/>
            <person name="Nielsen K.F."/>
            <person name="Lyhne E.K."/>
            <person name="Kogle M.E."/>
            <person name="Kuo A."/>
            <person name="Riley R."/>
            <person name="Clum A."/>
            <person name="Nolan M."/>
            <person name="Lipzen A."/>
            <person name="Salamov A."/>
            <person name="Henrissat B."/>
            <person name="Wiebenga A."/>
            <person name="De Vries R.P."/>
            <person name="Grigoriev I.V."/>
            <person name="Mortensen U.H."/>
            <person name="Andersen M.R."/>
            <person name="Baker S.E."/>
        </authorList>
    </citation>
    <scope>NUCLEOTIDE SEQUENCE [LARGE SCALE GENOMIC DNA]</scope>
    <source>
        <strain evidence="21 22">IBT 23096</strain>
    </source>
</reference>
<dbReference type="OrthoDB" id="1470350at2759"/>
<dbReference type="GO" id="GO:0020037">
    <property type="term" value="F:heme binding"/>
    <property type="evidence" value="ECO:0007669"/>
    <property type="project" value="UniProtKB-UniRule"/>
</dbReference>
<dbReference type="Gene3D" id="2.40.30.10">
    <property type="entry name" value="Translation factors"/>
    <property type="match status" value="1"/>
</dbReference>
<dbReference type="PRINTS" id="PR00385">
    <property type="entry name" value="P450"/>
</dbReference>
<dbReference type="GO" id="GO:0005506">
    <property type="term" value="F:iron ion binding"/>
    <property type="evidence" value="ECO:0007669"/>
    <property type="project" value="UniProtKB-UniRule"/>
</dbReference>
<evidence type="ECO:0000256" key="9">
    <source>
        <dbReference type="ARBA" id="ARBA00022857"/>
    </source>
</evidence>
<comment type="catalytic activity">
    <reaction evidence="15 16">
        <text>2 oxidized [cytochrome P450] + NADPH = 2 reduced [cytochrome P450] + NADP(+) + H(+)</text>
        <dbReference type="Rhea" id="RHEA:24040"/>
        <dbReference type="Rhea" id="RHEA-COMP:14627"/>
        <dbReference type="Rhea" id="RHEA-COMP:14628"/>
        <dbReference type="ChEBI" id="CHEBI:15378"/>
        <dbReference type="ChEBI" id="CHEBI:55376"/>
        <dbReference type="ChEBI" id="CHEBI:57783"/>
        <dbReference type="ChEBI" id="CHEBI:58349"/>
        <dbReference type="ChEBI" id="CHEBI:60344"/>
        <dbReference type="EC" id="1.6.2.4"/>
    </reaction>
</comment>
<dbReference type="Gene3D" id="1.10.630.10">
    <property type="entry name" value="Cytochrome P450"/>
    <property type="match status" value="1"/>
</dbReference>
<keyword evidence="12 16" id="KW-0408">Iron</keyword>
<evidence type="ECO:0000259" key="19">
    <source>
        <dbReference type="PROSITE" id="PS50902"/>
    </source>
</evidence>
<keyword evidence="7 16" id="KW-0479">Metal-binding</keyword>
<evidence type="ECO:0000313" key="21">
    <source>
        <dbReference type="EMBL" id="PLB52783.1"/>
    </source>
</evidence>
<dbReference type="InterPro" id="IPR002401">
    <property type="entry name" value="Cyt_P450_E_grp-I"/>
</dbReference>
<evidence type="ECO:0000256" key="14">
    <source>
        <dbReference type="ARBA" id="ARBA00047827"/>
    </source>
</evidence>
<dbReference type="EC" id="1.6.2.4" evidence="16"/>
<evidence type="ECO:0000256" key="10">
    <source>
        <dbReference type="ARBA" id="ARBA00022982"/>
    </source>
</evidence>
<dbReference type="Gene3D" id="3.40.50.80">
    <property type="entry name" value="Nucleotide-binding domain of ferredoxin-NADP reductase (FNR) module"/>
    <property type="match status" value="1"/>
</dbReference>
<organism evidence="21 22">
    <name type="scientific">Aspergillus steynii IBT 23096</name>
    <dbReference type="NCBI Taxonomy" id="1392250"/>
    <lineage>
        <taxon>Eukaryota</taxon>
        <taxon>Fungi</taxon>
        <taxon>Dikarya</taxon>
        <taxon>Ascomycota</taxon>
        <taxon>Pezizomycotina</taxon>
        <taxon>Eurotiomycetes</taxon>
        <taxon>Eurotiomycetidae</taxon>
        <taxon>Eurotiales</taxon>
        <taxon>Aspergillaceae</taxon>
        <taxon>Aspergillus</taxon>
        <taxon>Aspergillus subgen. Circumdati</taxon>
    </lineage>
</organism>
<name>A0A2I2GIS9_9EURO</name>
<dbReference type="PRINTS" id="PR00463">
    <property type="entry name" value="EP450I"/>
</dbReference>
<keyword evidence="11 16" id="KW-0560">Oxidoreductase</keyword>
<comment type="catalytic activity">
    <reaction evidence="14 16">
        <text>an organic molecule + reduced [NADPH--hemoprotein reductase] + O2 = an alcohol + oxidized [NADPH--hemoprotein reductase] + H2O + H(+)</text>
        <dbReference type="Rhea" id="RHEA:17149"/>
        <dbReference type="Rhea" id="RHEA-COMP:11964"/>
        <dbReference type="Rhea" id="RHEA-COMP:11965"/>
        <dbReference type="ChEBI" id="CHEBI:15377"/>
        <dbReference type="ChEBI" id="CHEBI:15378"/>
        <dbReference type="ChEBI" id="CHEBI:15379"/>
        <dbReference type="ChEBI" id="CHEBI:30879"/>
        <dbReference type="ChEBI" id="CHEBI:57618"/>
        <dbReference type="ChEBI" id="CHEBI:58210"/>
        <dbReference type="ChEBI" id="CHEBI:142491"/>
        <dbReference type="EC" id="1.14.14.1"/>
    </reaction>
</comment>
<dbReference type="InterPro" id="IPR017972">
    <property type="entry name" value="Cyt_P450_CS"/>
</dbReference>
<dbReference type="FunFam" id="3.40.50.360:FF:000032">
    <property type="entry name" value="Bifunctional cytochrome P450/NADPH--P450 reductase"/>
    <property type="match status" value="1"/>
</dbReference>
<dbReference type="InterPro" id="IPR036396">
    <property type="entry name" value="Cyt_P450_sf"/>
</dbReference>
<evidence type="ECO:0000256" key="16">
    <source>
        <dbReference type="PIRNR" id="PIRNR000209"/>
    </source>
</evidence>
<feature type="domain" description="Flavodoxin-like" evidence="19">
    <location>
        <begin position="509"/>
        <end position="649"/>
    </location>
</feature>
<dbReference type="InterPro" id="IPR017927">
    <property type="entry name" value="FAD-bd_FR_type"/>
</dbReference>
<evidence type="ECO:0000256" key="18">
    <source>
        <dbReference type="SAM" id="MobiDB-lite"/>
    </source>
</evidence>
<dbReference type="PROSITE" id="PS00086">
    <property type="entry name" value="CYTOCHROME_P450"/>
    <property type="match status" value="1"/>
</dbReference>
<dbReference type="Gene3D" id="3.40.50.360">
    <property type="match status" value="1"/>
</dbReference>
<comment type="cofactor">
    <cofactor evidence="16">
        <name>FAD</name>
        <dbReference type="ChEBI" id="CHEBI:57692"/>
    </cofactor>
    <cofactor evidence="16">
        <name>FMN</name>
        <dbReference type="ChEBI" id="CHEBI:58210"/>
    </cofactor>
</comment>
<evidence type="ECO:0000256" key="2">
    <source>
        <dbReference type="ARBA" id="ARBA00010018"/>
    </source>
</evidence>
<dbReference type="Pfam" id="PF00258">
    <property type="entry name" value="Flavodoxin_1"/>
    <property type="match status" value="1"/>
</dbReference>
<comment type="caution">
    <text evidence="21">The sequence shown here is derived from an EMBL/GenBank/DDBJ whole genome shotgun (WGS) entry which is preliminary data.</text>
</comment>
<keyword evidence="8 16" id="KW-0274">FAD</keyword>
<dbReference type="InterPro" id="IPR023206">
    <property type="entry name" value="Bifunctional_P450_P450_red"/>
</dbReference>
<dbReference type="Pfam" id="PF00067">
    <property type="entry name" value="p450"/>
    <property type="match status" value="1"/>
</dbReference>
<proteinExistence type="inferred from homology"/>